<keyword evidence="1" id="KW-0812">Transmembrane</keyword>
<dbReference type="InterPro" id="IPR050266">
    <property type="entry name" value="AB_hydrolase_sf"/>
</dbReference>
<keyword evidence="3" id="KW-0378">Hydrolase</keyword>
<dbReference type="InterPro" id="IPR000073">
    <property type="entry name" value="AB_hydrolase_1"/>
</dbReference>
<keyword evidence="4" id="KW-1185">Reference proteome</keyword>
<sequence length="374" mass="42294">MTNFLKLAGNFLKWILIVLILLFALATFMGKSYLQTIVLLLIAVFLAWWPNLTKAKWSKKISLFSRIGIILILILPNIFCFNPEPKTSIYLTEEYKNELHKIYDNKVKEWPADTEDIFLETQYGKVHILVCGSTEKPPLIMIHAASMGAHSWAENLEPLLGHFRIYSFDNIGEGNKSELRNALVYPQNGKELADLYASMANELGIKSCPVLGASNGGFAAQNFAYYYPDKVEKLALFGPMGLTQLTGKSIFMLAVATIYPFDSIRDYVTKWALGENEYVNKKYGDWFNCILRGTIPSLATPVPMTQEQKEKMNLPVLLFLGTKDAIVGDAEMARQKAKKYPNIEIEILESGHLIAVEQAEYVNKKLKLFLNIDN</sequence>
<name>A0A9X3J560_9BACT</name>
<dbReference type="SUPFAM" id="SSF53474">
    <property type="entry name" value="alpha/beta-Hydrolases"/>
    <property type="match status" value="1"/>
</dbReference>
<dbReference type="RefSeq" id="WP_343332422.1">
    <property type="nucleotide sequence ID" value="NZ_JAPOHD010000013.1"/>
</dbReference>
<dbReference type="PANTHER" id="PTHR43798">
    <property type="entry name" value="MONOACYLGLYCEROL LIPASE"/>
    <property type="match status" value="1"/>
</dbReference>
<feature type="transmembrane region" description="Helical" evidence="1">
    <location>
        <begin position="32"/>
        <end position="49"/>
    </location>
</feature>
<feature type="transmembrane region" description="Helical" evidence="1">
    <location>
        <begin position="7"/>
        <end position="26"/>
    </location>
</feature>
<dbReference type="Pfam" id="PF00561">
    <property type="entry name" value="Abhydrolase_1"/>
    <property type="match status" value="1"/>
</dbReference>
<comment type="caution">
    <text evidence="3">The sequence shown here is derived from an EMBL/GenBank/DDBJ whole genome shotgun (WGS) entry which is preliminary data.</text>
</comment>
<organism evidence="3 4">
    <name type="scientific">Draconibacterium aestuarii</name>
    <dbReference type="NCBI Taxonomy" id="2998507"/>
    <lineage>
        <taxon>Bacteria</taxon>
        <taxon>Pseudomonadati</taxon>
        <taxon>Bacteroidota</taxon>
        <taxon>Bacteroidia</taxon>
        <taxon>Marinilabiliales</taxon>
        <taxon>Prolixibacteraceae</taxon>
        <taxon>Draconibacterium</taxon>
    </lineage>
</organism>
<dbReference type="Proteomes" id="UP001145087">
    <property type="component" value="Unassembled WGS sequence"/>
</dbReference>
<keyword evidence="1" id="KW-0472">Membrane</keyword>
<evidence type="ECO:0000259" key="2">
    <source>
        <dbReference type="Pfam" id="PF00561"/>
    </source>
</evidence>
<dbReference type="InterPro" id="IPR029058">
    <property type="entry name" value="AB_hydrolase_fold"/>
</dbReference>
<accession>A0A9X3J560</accession>
<protein>
    <submittedName>
        <fullName evidence="3">Alpha/beta hydrolase</fullName>
    </submittedName>
</protein>
<feature type="transmembrane region" description="Helical" evidence="1">
    <location>
        <begin position="61"/>
        <end position="79"/>
    </location>
</feature>
<evidence type="ECO:0000256" key="1">
    <source>
        <dbReference type="SAM" id="Phobius"/>
    </source>
</evidence>
<dbReference type="AlphaFoldDB" id="A0A9X3J560"/>
<feature type="domain" description="AB hydrolase-1" evidence="2">
    <location>
        <begin position="137"/>
        <end position="239"/>
    </location>
</feature>
<reference evidence="3" key="1">
    <citation type="submission" date="2022-11" db="EMBL/GenBank/DDBJ databases">
        <title>Marilongibacter aestuarii gen. nov., sp. nov., isolated from tidal flat sediment.</title>
        <authorList>
            <person name="Jiayan W."/>
        </authorList>
    </citation>
    <scope>NUCLEOTIDE SEQUENCE</scope>
    <source>
        <strain evidence="3">Z1-6</strain>
    </source>
</reference>
<dbReference type="GO" id="GO:0016787">
    <property type="term" value="F:hydrolase activity"/>
    <property type="evidence" value="ECO:0007669"/>
    <property type="project" value="UniProtKB-KW"/>
</dbReference>
<dbReference type="EMBL" id="JAPOHD010000013">
    <property type="protein sequence ID" value="MCY1720088.1"/>
    <property type="molecule type" value="Genomic_DNA"/>
</dbReference>
<evidence type="ECO:0000313" key="3">
    <source>
        <dbReference type="EMBL" id="MCY1720088.1"/>
    </source>
</evidence>
<proteinExistence type="predicted"/>
<keyword evidence="1" id="KW-1133">Transmembrane helix</keyword>
<evidence type="ECO:0000313" key="4">
    <source>
        <dbReference type="Proteomes" id="UP001145087"/>
    </source>
</evidence>
<dbReference type="Gene3D" id="3.40.50.1820">
    <property type="entry name" value="alpha/beta hydrolase"/>
    <property type="match status" value="1"/>
</dbReference>
<gene>
    <name evidence="3" type="ORF">OU798_07025</name>
</gene>